<reference evidence="12" key="1">
    <citation type="submission" date="2021-08" db="EMBL/GenBank/DDBJ databases">
        <title>WGS assembly of Ceratopteris richardii.</title>
        <authorList>
            <person name="Marchant D.B."/>
            <person name="Chen G."/>
            <person name="Jenkins J."/>
            <person name="Shu S."/>
            <person name="Leebens-Mack J."/>
            <person name="Grimwood J."/>
            <person name="Schmutz J."/>
            <person name="Soltis P."/>
            <person name="Soltis D."/>
            <person name="Chen Z.-H."/>
        </authorList>
    </citation>
    <scope>NUCLEOTIDE SEQUENCE</scope>
    <source>
        <strain evidence="12">Whitten #5841</strain>
        <tissue evidence="12">Leaf</tissue>
    </source>
</reference>
<evidence type="ECO:0000256" key="7">
    <source>
        <dbReference type="ARBA" id="ARBA00023239"/>
    </source>
</evidence>
<keyword evidence="7 8" id="KW-0456">Lyase</keyword>
<dbReference type="InterPro" id="IPR018082">
    <property type="entry name" value="AmbAllergen"/>
</dbReference>
<keyword evidence="9" id="KW-0175">Coiled coil</keyword>
<dbReference type="SMART" id="SM00656">
    <property type="entry name" value="Amb_all"/>
    <property type="match status" value="1"/>
</dbReference>
<feature type="chain" id="PRO_5035960977" description="Pectate lyase" evidence="8">
    <location>
        <begin position="31"/>
        <end position="601"/>
    </location>
</feature>
<evidence type="ECO:0000256" key="2">
    <source>
        <dbReference type="ARBA" id="ARBA00005220"/>
    </source>
</evidence>
<dbReference type="EC" id="4.2.2.2" evidence="3 8"/>
<proteinExistence type="inferred from homology"/>
<dbReference type="OrthoDB" id="1637350at2759"/>
<keyword evidence="5 8" id="KW-0732">Signal</keyword>
<evidence type="ECO:0000256" key="10">
    <source>
        <dbReference type="SAM" id="MobiDB-lite"/>
    </source>
</evidence>
<dbReference type="AlphaFoldDB" id="A0A8T2QMC3"/>
<feature type="region of interest" description="Disordered" evidence="10">
    <location>
        <begin position="161"/>
        <end position="183"/>
    </location>
</feature>
<comment type="similarity">
    <text evidence="8">Belongs to the polysaccharide lyase 1 family.</text>
</comment>
<evidence type="ECO:0000313" key="12">
    <source>
        <dbReference type="EMBL" id="KAH7284441.1"/>
    </source>
</evidence>
<evidence type="ECO:0000256" key="6">
    <source>
        <dbReference type="ARBA" id="ARBA00022837"/>
    </source>
</evidence>
<evidence type="ECO:0000256" key="8">
    <source>
        <dbReference type="RuleBase" id="RU361123"/>
    </source>
</evidence>
<dbReference type="EMBL" id="CM035439">
    <property type="protein sequence ID" value="KAH7284441.1"/>
    <property type="molecule type" value="Genomic_DNA"/>
</dbReference>
<evidence type="ECO:0000256" key="3">
    <source>
        <dbReference type="ARBA" id="ARBA00012272"/>
    </source>
</evidence>
<dbReference type="InterPro" id="IPR045032">
    <property type="entry name" value="PEL"/>
</dbReference>
<dbReference type="Proteomes" id="UP000825935">
    <property type="component" value="Chromosome 34"/>
</dbReference>
<dbReference type="InterPro" id="IPR012334">
    <property type="entry name" value="Pectin_lyas_fold"/>
</dbReference>
<dbReference type="PANTHER" id="PTHR31683">
    <property type="entry name" value="PECTATE LYASE 18-RELATED"/>
    <property type="match status" value="1"/>
</dbReference>
<accession>A0A8T2QMC3</accession>
<evidence type="ECO:0000256" key="5">
    <source>
        <dbReference type="ARBA" id="ARBA00022729"/>
    </source>
</evidence>
<feature type="signal peptide" evidence="8">
    <location>
        <begin position="1"/>
        <end position="30"/>
    </location>
</feature>
<feature type="region of interest" description="Disordered" evidence="10">
    <location>
        <begin position="212"/>
        <end position="235"/>
    </location>
</feature>
<dbReference type="GO" id="GO:0046872">
    <property type="term" value="F:metal ion binding"/>
    <property type="evidence" value="ECO:0007669"/>
    <property type="project" value="UniProtKB-KW"/>
</dbReference>
<comment type="pathway">
    <text evidence="2 8">Glycan metabolism; pectin degradation; 2-dehydro-3-deoxy-D-gluconate from pectin: step 2/5.</text>
</comment>
<feature type="domain" description="Pectate lyase" evidence="11">
    <location>
        <begin position="330"/>
        <end position="506"/>
    </location>
</feature>
<keyword evidence="6 8" id="KW-0106">Calcium</keyword>
<feature type="coiled-coil region" evidence="9">
    <location>
        <begin position="63"/>
        <end position="90"/>
    </location>
</feature>
<evidence type="ECO:0000256" key="9">
    <source>
        <dbReference type="SAM" id="Coils"/>
    </source>
</evidence>
<dbReference type="Gene3D" id="2.160.20.10">
    <property type="entry name" value="Single-stranded right-handed beta-helix, Pectin lyase-like"/>
    <property type="match status" value="1"/>
</dbReference>
<evidence type="ECO:0000259" key="11">
    <source>
        <dbReference type="SMART" id="SM00656"/>
    </source>
</evidence>
<keyword evidence="4 8" id="KW-0479">Metal-binding</keyword>
<dbReference type="InterPro" id="IPR011050">
    <property type="entry name" value="Pectin_lyase_fold/virulence"/>
</dbReference>
<keyword evidence="13" id="KW-1185">Reference proteome</keyword>
<comment type="caution">
    <text evidence="12">The sequence shown here is derived from an EMBL/GenBank/DDBJ whole genome shotgun (WGS) entry which is preliminary data.</text>
</comment>
<organism evidence="12 13">
    <name type="scientific">Ceratopteris richardii</name>
    <name type="common">Triangle waterfern</name>
    <dbReference type="NCBI Taxonomy" id="49495"/>
    <lineage>
        <taxon>Eukaryota</taxon>
        <taxon>Viridiplantae</taxon>
        <taxon>Streptophyta</taxon>
        <taxon>Embryophyta</taxon>
        <taxon>Tracheophyta</taxon>
        <taxon>Polypodiopsida</taxon>
        <taxon>Polypodiidae</taxon>
        <taxon>Polypodiales</taxon>
        <taxon>Pteridineae</taxon>
        <taxon>Pteridaceae</taxon>
        <taxon>Parkerioideae</taxon>
        <taxon>Ceratopteris</taxon>
    </lineage>
</organism>
<evidence type="ECO:0000313" key="13">
    <source>
        <dbReference type="Proteomes" id="UP000825935"/>
    </source>
</evidence>
<dbReference type="PANTHER" id="PTHR31683:SF18">
    <property type="entry name" value="PECTATE LYASE 21-RELATED"/>
    <property type="match status" value="1"/>
</dbReference>
<dbReference type="GO" id="GO:0030570">
    <property type="term" value="F:pectate lyase activity"/>
    <property type="evidence" value="ECO:0007669"/>
    <property type="project" value="UniProtKB-EC"/>
</dbReference>
<dbReference type="SUPFAM" id="SSF51126">
    <property type="entry name" value="Pectin lyase-like"/>
    <property type="match status" value="1"/>
</dbReference>
<evidence type="ECO:0000256" key="4">
    <source>
        <dbReference type="ARBA" id="ARBA00022723"/>
    </source>
</evidence>
<comment type="catalytic activity">
    <reaction evidence="1 8">
        <text>Eliminative cleavage of (1-&gt;4)-alpha-D-galacturonan to give oligosaccharides with 4-deoxy-alpha-D-galact-4-enuronosyl groups at their non-reducing ends.</text>
        <dbReference type="EC" id="4.2.2.2"/>
    </reaction>
</comment>
<sequence length="601" mass="65032">MKQLQRHDGVALLVAVILTLLALYCDPGNGTQVVRRDVDDQNVDGGSEPYVGGVGGAPGVGYNTEKQALLEEAMEKIAAAKELVQKVEAMAFVVNSSRTSACSASRFYDVSALLNSAEANLLNHPNVSRASEDVDAASAAISECHSSLPDYQYTNSALEPAASPQDYDQQKQGEPEASSNQDDNGSLILEEAISQLQVASLSLSKLESIADNAPTTVPGDAGGNLTESDDLDFPSIDDTMVESERSGGRSGNSKCRRDGTACQFSACGRGKALIRCATGFAYGVTGGAAGPTYRVTRSDDNPIRPYPGSLRYAVGLGGGSRGVWITFANSMIIVLKSMLWIRSSTTIDGRGVNVTINGRMLVVGGVSNVILHNFQINSVYQSDTIHVFAGSRKIWVDHITSFNAKLGLVSVVQRSTDVTISNCKLSNRNFNMLLGAADSDIADRNMRVTVYRNWFRDSMQRMPHCRWGFCHVINNLYTNWGFYAIGGRVHAKIFSEGNAFIAGRRMEVTPWFPGAGYTKNFDTSPQIYSLHDLFLNGSTFHQFVQPYSSSRVIMKPPYQTSAAYPPLLSHIGALPDFIQSCSGAIFSSQQVQQCLHFASLL</sequence>
<name>A0A8T2QMC3_CERRI</name>
<gene>
    <name evidence="12" type="ORF">KP509_34G054500</name>
</gene>
<dbReference type="Pfam" id="PF00544">
    <property type="entry name" value="Pectate_lyase_4"/>
    <property type="match status" value="1"/>
</dbReference>
<protein>
    <recommendedName>
        <fullName evidence="3 8">Pectate lyase</fullName>
        <ecNumber evidence="3 8">4.2.2.2</ecNumber>
    </recommendedName>
</protein>
<evidence type="ECO:0000256" key="1">
    <source>
        <dbReference type="ARBA" id="ARBA00000695"/>
    </source>
</evidence>
<dbReference type="PRINTS" id="PR00807">
    <property type="entry name" value="AMBALLERGEN"/>
</dbReference>
<comment type="cofactor">
    <cofactor evidence="8">
        <name>Ca(2+)</name>
        <dbReference type="ChEBI" id="CHEBI:29108"/>
    </cofactor>
    <text evidence="8">Binds 1 Ca(2+) ion. Required for its activity.</text>
</comment>
<dbReference type="InterPro" id="IPR002022">
    <property type="entry name" value="Pec_lyase"/>
</dbReference>